<dbReference type="KEGG" id="tnp:Tnap_0847"/>
<dbReference type="HAMAP" id="MF_00255">
    <property type="entry name" value="Gly_tRNA_synth_beta"/>
    <property type="match status" value="1"/>
</dbReference>
<dbReference type="RefSeq" id="WP_012896184.1">
    <property type="nucleotide sequence ID" value="NC_013642.1"/>
</dbReference>
<evidence type="ECO:0000256" key="5">
    <source>
        <dbReference type="ARBA" id="ARBA00022741"/>
    </source>
</evidence>
<dbReference type="InterPro" id="IPR008909">
    <property type="entry name" value="DALR_anticod-bd"/>
</dbReference>
<keyword evidence="4 10" id="KW-0436">Ligase</keyword>
<keyword evidence="6 10" id="KW-0067">ATP-binding</keyword>
<evidence type="ECO:0000256" key="6">
    <source>
        <dbReference type="ARBA" id="ARBA00022840"/>
    </source>
</evidence>
<keyword evidence="13" id="KW-1185">Reference proteome</keyword>
<evidence type="ECO:0000313" key="13">
    <source>
        <dbReference type="Proteomes" id="UP000000940"/>
    </source>
</evidence>
<evidence type="ECO:0000256" key="2">
    <source>
        <dbReference type="ARBA" id="ARBA00008226"/>
    </source>
</evidence>
<dbReference type="PANTHER" id="PTHR30075:SF2">
    <property type="entry name" value="GLYCINE--TRNA LIGASE, CHLOROPLASTIC_MITOCHONDRIAL 2"/>
    <property type="match status" value="1"/>
</dbReference>
<evidence type="ECO:0000256" key="3">
    <source>
        <dbReference type="ARBA" id="ARBA00022490"/>
    </source>
</evidence>
<dbReference type="GO" id="GO:0004820">
    <property type="term" value="F:glycine-tRNA ligase activity"/>
    <property type="evidence" value="ECO:0007669"/>
    <property type="project" value="UniProtKB-UniRule"/>
</dbReference>
<evidence type="ECO:0000256" key="9">
    <source>
        <dbReference type="ARBA" id="ARBA00047937"/>
    </source>
</evidence>
<dbReference type="Proteomes" id="UP000000940">
    <property type="component" value="Chromosome"/>
</dbReference>
<dbReference type="GO" id="GO:0006420">
    <property type="term" value="P:arginyl-tRNA aminoacylation"/>
    <property type="evidence" value="ECO:0007669"/>
    <property type="project" value="InterPro"/>
</dbReference>
<dbReference type="InterPro" id="IPR006194">
    <property type="entry name" value="Gly-tRNA-synth_heterodimer"/>
</dbReference>
<dbReference type="GO" id="GO:0004814">
    <property type="term" value="F:arginine-tRNA ligase activity"/>
    <property type="evidence" value="ECO:0007669"/>
    <property type="project" value="InterPro"/>
</dbReference>
<dbReference type="NCBIfam" id="TIGR00211">
    <property type="entry name" value="glyS"/>
    <property type="match status" value="1"/>
</dbReference>
<dbReference type="Pfam" id="PF05746">
    <property type="entry name" value="DALR_1"/>
    <property type="match status" value="1"/>
</dbReference>
<dbReference type="Pfam" id="PF02092">
    <property type="entry name" value="tRNA_synt_2f"/>
    <property type="match status" value="1"/>
</dbReference>
<comment type="catalytic activity">
    <reaction evidence="9 10">
        <text>tRNA(Gly) + glycine + ATP = glycyl-tRNA(Gly) + AMP + diphosphate</text>
        <dbReference type="Rhea" id="RHEA:16013"/>
        <dbReference type="Rhea" id="RHEA-COMP:9664"/>
        <dbReference type="Rhea" id="RHEA-COMP:9683"/>
        <dbReference type="ChEBI" id="CHEBI:30616"/>
        <dbReference type="ChEBI" id="CHEBI:33019"/>
        <dbReference type="ChEBI" id="CHEBI:57305"/>
        <dbReference type="ChEBI" id="CHEBI:78442"/>
        <dbReference type="ChEBI" id="CHEBI:78522"/>
        <dbReference type="ChEBI" id="CHEBI:456215"/>
        <dbReference type="EC" id="6.1.1.14"/>
    </reaction>
</comment>
<evidence type="ECO:0000313" key="12">
    <source>
        <dbReference type="EMBL" id="ADA66939.1"/>
    </source>
</evidence>
<evidence type="ECO:0000256" key="7">
    <source>
        <dbReference type="ARBA" id="ARBA00022917"/>
    </source>
</evidence>
<organism evidence="12 13">
    <name type="scientific">Thermotoga petrophila (strain ATCC BAA-489 / DSM 13996 / JCM 10882 / RKU-10)</name>
    <name type="common">Thermotoga naphthophila</name>
    <dbReference type="NCBI Taxonomy" id="590168"/>
    <lineage>
        <taxon>Bacteria</taxon>
        <taxon>Thermotogati</taxon>
        <taxon>Thermotogota</taxon>
        <taxon>Thermotogae</taxon>
        <taxon>Thermotogales</taxon>
        <taxon>Thermotogaceae</taxon>
        <taxon>Thermotoga</taxon>
    </lineage>
</organism>
<keyword evidence="8 10" id="KW-0030">Aminoacyl-tRNA synthetase</keyword>
<dbReference type="InterPro" id="IPR015944">
    <property type="entry name" value="Gly-tRNA-synth_bsu"/>
</dbReference>
<dbReference type="SUPFAM" id="SSF47323">
    <property type="entry name" value="Anticodon-binding domain of a subclass of class I aminoacyl-tRNA synthetases"/>
    <property type="match status" value="1"/>
</dbReference>
<protein>
    <recommendedName>
        <fullName evidence="10">Glycine--tRNA ligase beta subunit</fullName>
        <ecNumber evidence="10">6.1.1.14</ecNumber>
    </recommendedName>
    <alternativeName>
        <fullName evidence="10">Glycyl-tRNA synthetase beta subunit</fullName>
        <shortName evidence="10">GlyRS</shortName>
    </alternativeName>
</protein>
<keyword evidence="3 10" id="KW-0963">Cytoplasm</keyword>
<evidence type="ECO:0000256" key="4">
    <source>
        <dbReference type="ARBA" id="ARBA00022598"/>
    </source>
</evidence>
<keyword evidence="5 10" id="KW-0547">Nucleotide-binding</keyword>
<sequence length="672" mass="77975">MRTALLEVGLEELPASEFHSILKQLEERSTELLKAYRISSGSAEVFVGSRRFGVILKNLPERQEDFTEEKKGPPLNVAYDENGKPTKALEGFLRNNNASLENVVHREGYIYLSRVVEGKPVEEVLPDLFRDLVLGLNFRKPMRWGSGEHEYIRPVHWIVAMVDGRVLDLEIFGLRSSRISYGKRYHAGSIEIPDPERYYESLKKGFVISSHLERKKFVLEQIDEFEKRSGMKIERDEELIEEIVAITEYPRIVVGQFDRKYLELPEEIIVTAVKHHQRSFIAHKETLTNTFVAFQDGPQPPENVVKGYERVINARLEDARYYFQKDLETPLEKMNEKLKEIVFQEKLGTLYDKVERIKKISERLCEDLKLPESFTQKVLEAASICKADIASKVVYEFPELQGVMGRIYALREGINEEIATAIEDHYSEEPQTVIGSILGIADRIDTIVGNFAIGNVPTSSKDPYGLKNKADAIFRIIRKNEWDISLEELLTFASSLVGYRLSEELETFFAGRFYQFLVNELGISFDVARAVNHLWKRPLRGILSAEALQEISEKPEFQDLFVGFERVHNITKNHDSVRFDGALFEKEEEKKLMNKFYEVKEKVLKALERLNYREALQYLIELKPYIDEYFDNVFVMVKRDDLRVNRLGFLKNIDELFMMVGDMTYLVKRSQV</sequence>
<evidence type="ECO:0000256" key="1">
    <source>
        <dbReference type="ARBA" id="ARBA00004496"/>
    </source>
</evidence>
<feature type="domain" description="DALR anticodon binding" evidence="11">
    <location>
        <begin position="566"/>
        <end position="654"/>
    </location>
</feature>
<dbReference type="PANTHER" id="PTHR30075">
    <property type="entry name" value="GLYCYL-TRNA SYNTHETASE"/>
    <property type="match status" value="1"/>
</dbReference>
<dbReference type="GO" id="GO:0005829">
    <property type="term" value="C:cytosol"/>
    <property type="evidence" value="ECO:0007669"/>
    <property type="project" value="TreeGrafter"/>
</dbReference>
<dbReference type="GO" id="GO:0005524">
    <property type="term" value="F:ATP binding"/>
    <property type="evidence" value="ECO:0007669"/>
    <property type="project" value="UniProtKB-UniRule"/>
</dbReference>
<dbReference type="EC" id="6.1.1.14" evidence="10"/>
<gene>
    <name evidence="10" type="primary">glyS</name>
    <name evidence="12" type="ordered locus">Tnap_0847</name>
</gene>
<keyword evidence="7 10" id="KW-0648">Protein biosynthesis</keyword>
<evidence type="ECO:0000256" key="8">
    <source>
        <dbReference type="ARBA" id="ARBA00023146"/>
    </source>
</evidence>
<dbReference type="SUPFAM" id="SSF109604">
    <property type="entry name" value="HD-domain/PDEase-like"/>
    <property type="match status" value="1"/>
</dbReference>
<dbReference type="AlphaFoldDB" id="D2C7K3"/>
<comment type="similarity">
    <text evidence="2 10">Belongs to the class-II aminoacyl-tRNA synthetase family.</text>
</comment>
<dbReference type="GO" id="GO:0006426">
    <property type="term" value="P:glycyl-tRNA aminoacylation"/>
    <property type="evidence" value="ECO:0007669"/>
    <property type="project" value="UniProtKB-UniRule"/>
</dbReference>
<evidence type="ECO:0000259" key="11">
    <source>
        <dbReference type="Pfam" id="PF05746"/>
    </source>
</evidence>
<dbReference type="InterPro" id="IPR009080">
    <property type="entry name" value="tRNAsynth_Ia_anticodon-bd"/>
</dbReference>
<dbReference type="EMBL" id="CP001839">
    <property type="protein sequence ID" value="ADA66939.1"/>
    <property type="molecule type" value="Genomic_DNA"/>
</dbReference>
<evidence type="ECO:0000256" key="10">
    <source>
        <dbReference type="HAMAP-Rule" id="MF_00255"/>
    </source>
</evidence>
<dbReference type="PRINTS" id="PR01045">
    <property type="entry name" value="TRNASYNTHGB"/>
</dbReference>
<name>D2C7K3_THEP2</name>
<proteinExistence type="inferred from homology"/>
<comment type="subcellular location">
    <subcellularLocation>
        <location evidence="1 10">Cytoplasm</location>
    </subcellularLocation>
</comment>
<reference evidence="12 13" key="1">
    <citation type="submission" date="2009-12" db="EMBL/GenBank/DDBJ databases">
        <title>Complete sequence of Thermotoga petrophila RKU-1.</title>
        <authorList>
            <consortium name="US DOE Joint Genome Institute"/>
            <person name="Lucas S."/>
            <person name="Copeland A."/>
            <person name="Lapidus A."/>
            <person name="Glavina del Rio T."/>
            <person name="Dalin E."/>
            <person name="Tice H."/>
            <person name="Bruce D."/>
            <person name="Goodwin L."/>
            <person name="Pitluck S."/>
            <person name="Munk A.C."/>
            <person name="Brettin T."/>
            <person name="Detter J.C."/>
            <person name="Han C."/>
            <person name="Tapia R."/>
            <person name="Larimer F."/>
            <person name="Land M."/>
            <person name="Hauser L."/>
            <person name="Kyrpides N."/>
            <person name="Mikhailova N."/>
            <person name="Nelson K.E."/>
            <person name="Gogarten J.P."/>
            <person name="Noll K.M."/>
        </authorList>
    </citation>
    <scope>NUCLEOTIDE SEQUENCE [LARGE SCALE GENOMIC DNA]</scope>
    <source>
        <strain evidence="13">ATCC BAA-489 / DSM 13996 / JCM 10882 / RKU-10</strain>
    </source>
</reference>
<comment type="subunit">
    <text evidence="10">Tetramer of two alpha and two beta subunits.</text>
</comment>
<dbReference type="HOGENOM" id="CLU_007220_2_2_0"/>
<accession>D2C7K3</accession>
<dbReference type="PROSITE" id="PS50861">
    <property type="entry name" value="AA_TRNA_LIGASE_II_GLYAB"/>
    <property type="match status" value="1"/>
</dbReference>